<evidence type="ECO:0000313" key="1">
    <source>
        <dbReference type="EMBL" id="GIY88473.1"/>
    </source>
</evidence>
<accession>A0AAV4X3W8</accession>
<dbReference type="Proteomes" id="UP001054945">
    <property type="component" value="Unassembled WGS sequence"/>
</dbReference>
<protein>
    <recommendedName>
        <fullName evidence="3">HTH myb-type domain-containing protein</fullName>
    </recommendedName>
</protein>
<evidence type="ECO:0000313" key="2">
    <source>
        <dbReference type="Proteomes" id="UP001054945"/>
    </source>
</evidence>
<comment type="caution">
    <text evidence="1">The sequence shown here is derived from an EMBL/GenBank/DDBJ whole genome shotgun (WGS) entry which is preliminary data.</text>
</comment>
<reference evidence="1 2" key="1">
    <citation type="submission" date="2021-06" db="EMBL/GenBank/DDBJ databases">
        <title>Caerostris extrusa draft genome.</title>
        <authorList>
            <person name="Kono N."/>
            <person name="Arakawa K."/>
        </authorList>
    </citation>
    <scope>NUCLEOTIDE SEQUENCE [LARGE SCALE GENOMIC DNA]</scope>
</reference>
<dbReference type="AlphaFoldDB" id="A0AAV4X3W8"/>
<proteinExistence type="predicted"/>
<dbReference type="EMBL" id="BPLR01017069">
    <property type="protein sequence ID" value="GIY88473.1"/>
    <property type="molecule type" value="Genomic_DNA"/>
</dbReference>
<sequence length="87" mass="9517">MEKGSFDVRGARCQQRWHALLLERGKRRQQNRLLRVGTLYPSAAALATHAEDPVAAGNESGVLKLKSEAGNKKFVLGSSAFCGSCWE</sequence>
<organism evidence="1 2">
    <name type="scientific">Caerostris extrusa</name>
    <name type="common">Bark spider</name>
    <name type="synonym">Caerostris bankana</name>
    <dbReference type="NCBI Taxonomy" id="172846"/>
    <lineage>
        <taxon>Eukaryota</taxon>
        <taxon>Metazoa</taxon>
        <taxon>Ecdysozoa</taxon>
        <taxon>Arthropoda</taxon>
        <taxon>Chelicerata</taxon>
        <taxon>Arachnida</taxon>
        <taxon>Araneae</taxon>
        <taxon>Araneomorphae</taxon>
        <taxon>Entelegynae</taxon>
        <taxon>Araneoidea</taxon>
        <taxon>Araneidae</taxon>
        <taxon>Caerostris</taxon>
    </lineage>
</organism>
<gene>
    <name evidence="1" type="ORF">CEXT_639341</name>
</gene>
<name>A0AAV4X3W8_CAEEX</name>
<keyword evidence="2" id="KW-1185">Reference proteome</keyword>
<evidence type="ECO:0008006" key="3">
    <source>
        <dbReference type="Google" id="ProtNLM"/>
    </source>
</evidence>